<comment type="caution">
    <text evidence="2">The sequence shown here is derived from an EMBL/GenBank/DDBJ whole genome shotgun (WGS) entry which is preliminary data.</text>
</comment>
<dbReference type="GeneID" id="85458020"/>
<keyword evidence="3" id="KW-1185">Reference proteome</keyword>
<dbReference type="RefSeq" id="XP_060436268.1">
    <property type="nucleotide sequence ID" value="XM_060573494.1"/>
</dbReference>
<gene>
    <name evidence="2" type="ORF">BDP55DRAFT_643218</name>
</gene>
<dbReference type="EMBL" id="JAHMHR010000002">
    <property type="protein sequence ID" value="KAK1700511.1"/>
    <property type="molecule type" value="Genomic_DNA"/>
</dbReference>
<organism evidence="2 3">
    <name type="scientific">Colletotrichum godetiae</name>
    <dbReference type="NCBI Taxonomy" id="1209918"/>
    <lineage>
        <taxon>Eukaryota</taxon>
        <taxon>Fungi</taxon>
        <taxon>Dikarya</taxon>
        <taxon>Ascomycota</taxon>
        <taxon>Pezizomycotina</taxon>
        <taxon>Sordariomycetes</taxon>
        <taxon>Hypocreomycetidae</taxon>
        <taxon>Glomerellales</taxon>
        <taxon>Glomerellaceae</taxon>
        <taxon>Colletotrichum</taxon>
        <taxon>Colletotrichum acutatum species complex</taxon>
    </lineage>
</organism>
<evidence type="ECO:0000256" key="1">
    <source>
        <dbReference type="SAM" id="MobiDB-lite"/>
    </source>
</evidence>
<dbReference type="AlphaFoldDB" id="A0AAJ0AZ69"/>
<proteinExistence type="predicted"/>
<protein>
    <submittedName>
        <fullName evidence="2">Uncharacterized protein</fullName>
    </submittedName>
</protein>
<evidence type="ECO:0000313" key="3">
    <source>
        <dbReference type="Proteomes" id="UP001224890"/>
    </source>
</evidence>
<feature type="compositionally biased region" description="Polar residues" evidence="1">
    <location>
        <begin position="65"/>
        <end position="74"/>
    </location>
</feature>
<sequence length="74" mass="7976">MLSFEYQRTAWNYSISGASIEHSKPQQTSAHLGEPESETPVGTQAPMAPMAPISGFPSGRRPVRNPTTGLFSAQ</sequence>
<reference evidence="2" key="1">
    <citation type="submission" date="2021-06" db="EMBL/GenBank/DDBJ databases">
        <title>Comparative genomics, transcriptomics and evolutionary studies reveal genomic signatures of adaptation to plant cell wall in hemibiotrophic fungi.</title>
        <authorList>
            <consortium name="DOE Joint Genome Institute"/>
            <person name="Baroncelli R."/>
            <person name="Diaz J.F."/>
            <person name="Benocci T."/>
            <person name="Peng M."/>
            <person name="Battaglia E."/>
            <person name="Haridas S."/>
            <person name="Andreopoulos W."/>
            <person name="Labutti K."/>
            <person name="Pangilinan J."/>
            <person name="Floch G.L."/>
            <person name="Makela M.R."/>
            <person name="Henrissat B."/>
            <person name="Grigoriev I.V."/>
            <person name="Crouch J.A."/>
            <person name="De Vries R.P."/>
            <person name="Sukno S.A."/>
            <person name="Thon M.R."/>
        </authorList>
    </citation>
    <scope>NUCLEOTIDE SEQUENCE</scope>
    <source>
        <strain evidence="2">CBS 193.32</strain>
    </source>
</reference>
<accession>A0AAJ0AZ69</accession>
<dbReference type="Proteomes" id="UP001224890">
    <property type="component" value="Unassembled WGS sequence"/>
</dbReference>
<name>A0AAJ0AZ69_9PEZI</name>
<evidence type="ECO:0000313" key="2">
    <source>
        <dbReference type="EMBL" id="KAK1700511.1"/>
    </source>
</evidence>
<feature type="region of interest" description="Disordered" evidence="1">
    <location>
        <begin position="18"/>
        <end position="74"/>
    </location>
</feature>